<dbReference type="InterPro" id="IPR015854">
    <property type="entry name" value="ABC_transpr_LolD-like"/>
</dbReference>
<comment type="caution">
    <text evidence="5">The sequence shown here is derived from an EMBL/GenBank/DDBJ whole genome shotgun (WGS) entry which is preliminary data.</text>
</comment>
<keyword evidence="6" id="KW-1185">Reference proteome</keyword>
<reference evidence="5 6" key="1">
    <citation type="submission" date="2024-10" db="EMBL/GenBank/DDBJ databases">
        <title>The Natural Products Discovery Center: Release of the First 8490 Sequenced Strains for Exploring Actinobacteria Biosynthetic Diversity.</title>
        <authorList>
            <person name="Kalkreuter E."/>
            <person name="Kautsar S.A."/>
            <person name="Yang D."/>
            <person name="Bader C.D."/>
            <person name="Teijaro C.N."/>
            <person name="Fluegel L."/>
            <person name="Davis C.M."/>
            <person name="Simpson J.R."/>
            <person name="Lauterbach L."/>
            <person name="Steele A.D."/>
            <person name="Gui C."/>
            <person name="Meng S."/>
            <person name="Li G."/>
            <person name="Viehrig K."/>
            <person name="Ye F."/>
            <person name="Su P."/>
            <person name="Kiefer A.F."/>
            <person name="Nichols A."/>
            <person name="Cepeda A.J."/>
            <person name="Yan W."/>
            <person name="Fan B."/>
            <person name="Jiang Y."/>
            <person name="Adhikari A."/>
            <person name="Zheng C.-J."/>
            <person name="Schuster L."/>
            <person name="Cowan T.M."/>
            <person name="Smanski M.J."/>
            <person name="Chevrette M.G."/>
            <person name="De Carvalho L.P.S."/>
            <person name="Shen B."/>
        </authorList>
    </citation>
    <scope>NUCLEOTIDE SEQUENCE [LARGE SCALE GENOMIC DNA]</scope>
    <source>
        <strain evidence="5 6">NPDC050545</strain>
    </source>
</reference>
<dbReference type="InterPro" id="IPR017911">
    <property type="entry name" value="MacB-like_ATP-bd"/>
</dbReference>
<keyword evidence="2" id="KW-0547">Nucleotide-binding</keyword>
<dbReference type="SUPFAM" id="SSF52540">
    <property type="entry name" value="P-loop containing nucleoside triphosphate hydrolases"/>
    <property type="match status" value="1"/>
</dbReference>
<sequence>MSAPIVHLENVVKTYNGAVAALRGVDLDIFPGELMAIVGPSGSGKSTLLHLMGALDRPTSGRVVVAGHDVVNLKDRELSGLRASLIGFVFQQFHLAAGVSALDNVADGMLYSGVPPAERRERAARALERVGLAARLTHRPHQLSGGEQQRVAVARAVVREPAILYADEPTGNLDSVSGAEVLEVLKALNADGTTIAIITHEPTVARAAGRQVGVHDGRIVSDVRSRP</sequence>
<dbReference type="PANTHER" id="PTHR24220:SF86">
    <property type="entry name" value="ABC TRANSPORTER ABCH.1"/>
    <property type="match status" value="1"/>
</dbReference>
<dbReference type="RefSeq" id="WP_397078581.1">
    <property type="nucleotide sequence ID" value="NZ_JBITGY010000001.1"/>
</dbReference>
<evidence type="ECO:0000256" key="3">
    <source>
        <dbReference type="ARBA" id="ARBA00022840"/>
    </source>
</evidence>
<proteinExistence type="predicted"/>
<dbReference type="InterPro" id="IPR003439">
    <property type="entry name" value="ABC_transporter-like_ATP-bd"/>
</dbReference>
<evidence type="ECO:0000313" key="5">
    <source>
        <dbReference type="EMBL" id="MFI6496447.1"/>
    </source>
</evidence>
<keyword evidence="1" id="KW-0813">Transport</keyword>
<name>A0ABW7YKM0_9ACTN</name>
<keyword evidence="3 5" id="KW-0067">ATP-binding</keyword>
<dbReference type="InterPro" id="IPR017871">
    <property type="entry name" value="ABC_transporter-like_CS"/>
</dbReference>
<evidence type="ECO:0000259" key="4">
    <source>
        <dbReference type="PROSITE" id="PS50893"/>
    </source>
</evidence>
<gene>
    <name evidence="5" type="ORF">ACIBG2_03630</name>
</gene>
<dbReference type="PANTHER" id="PTHR24220">
    <property type="entry name" value="IMPORT ATP-BINDING PROTEIN"/>
    <property type="match status" value="1"/>
</dbReference>
<feature type="domain" description="ABC transporter" evidence="4">
    <location>
        <begin position="6"/>
        <end position="227"/>
    </location>
</feature>
<dbReference type="InterPro" id="IPR027417">
    <property type="entry name" value="P-loop_NTPase"/>
</dbReference>
<evidence type="ECO:0000256" key="1">
    <source>
        <dbReference type="ARBA" id="ARBA00022448"/>
    </source>
</evidence>
<dbReference type="EMBL" id="JBITGY010000001">
    <property type="protein sequence ID" value="MFI6496447.1"/>
    <property type="molecule type" value="Genomic_DNA"/>
</dbReference>
<evidence type="ECO:0000313" key="6">
    <source>
        <dbReference type="Proteomes" id="UP001612741"/>
    </source>
</evidence>
<protein>
    <submittedName>
        <fullName evidence="5">ABC transporter ATP-binding protein</fullName>
    </submittedName>
</protein>
<dbReference type="InterPro" id="IPR003593">
    <property type="entry name" value="AAA+_ATPase"/>
</dbReference>
<dbReference type="GO" id="GO:0005524">
    <property type="term" value="F:ATP binding"/>
    <property type="evidence" value="ECO:0007669"/>
    <property type="project" value="UniProtKB-KW"/>
</dbReference>
<dbReference type="PROSITE" id="PS00211">
    <property type="entry name" value="ABC_TRANSPORTER_1"/>
    <property type="match status" value="1"/>
</dbReference>
<evidence type="ECO:0000256" key="2">
    <source>
        <dbReference type="ARBA" id="ARBA00022741"/>
    </source>
</evidence>
<dbReference type="PROSITE" id="PS50893">
    <property type="entry name" value="ABC_TRANSPORTER_2"/>
    <property type="match status" value="1"/>
</dbReference>
<dbReference type="CDD" id="cd03255">
    <property type="entry name" value="ABC_MJ0796_LolCDE_FtsE"/>
    <property type="match status" value="1"/>
</dbReference>
<dbReference type="Proteomes" id="UP001612741">
    <property type="component" value="Unassembled WGS sequence"/>
</dbReference>
<accession>A0ABW7YKM0</accession>
<dbReference type="Gene3D" id="3.40.50.300">
    <property type="entry name" value="P-loop containing nucleotide triphosphate hydrolases"/>
    <property type="match status" value="1"/>
</dbReference>
<dbReference type="Pfam" id="PF00005">
    <property type="entry name" value="ABC_tran"/>
    <property type="match status" value="1"/>
</dbReference>
<organism evidence="5 6">
    <name type="scientific">Nonomuraea typhae</name>
    <dbReference type="NCBI Taxonomy" id="2603600"/>
    <lineage>
        <taxon>Bacteria</taxon>
        <taxon>Bacillati</taxon>
        <taxon>Actinomycetota</taxon>
        <taxon>Actinomycetes</taxon>
        <taxon>Streptosporangiales</taxon>
        <taxon>Streptosporangiaceae</taxon>
        <taxon>Nonomuraea</taxon>
    </lineage>
</organism>
<dbReference type="SMART" id="SM00382">
    <property type="entry name" value="AAA"/>
    <property type="match status" value="1"/>
</dbReference>